<feature type="domain" description="Aminotransferase class V" evidence="9">
    <location>
        <begin position="2"/>
        <end position="363"/>
    </location>
</feature>
<dbReference type="EMBL" id="CP001928">
    <property type="protein sequence ID" value="ADI37673.1"/>
    <property type="molecule type" value="Genomic_DNA"/>
</dbReference>
<evidence type="ECO:0000256" key="7">
    <source>
        <dbReference type="ARBA" id="ARBA00023014"/>
    </source>
</evidence>
<dbReference type="GO" id="GO:0031071">
    <property type="term" value="F:cysteine desulfurase activity"/>
    <property type="evidence" value="ECO:0007669"/>
    <property type="project" value="UniProtKB-EC"/>
</dbReference>
<accession>D6YU62</accession>
<sequence>MIYLDNSMAARPSKKGISAMMPYFTDYWASPSSPHAMGQQTTGMIRDAYQSLYDFLGAGKSDAVVFTSCGAESANHVFHSIYTDIALPRGKNHFITGKTSEAPALMAMHQLEELGCVGKCVDVDRQGQVTKELLGDVLSPRAALVSLSWGDGLTGVIQPVEEIAALCEERGILLHLDATHVLGKRYFTLEEVKADLISFNGSQIHAPQGTGALYIRHGLKISPFIAGGMEQAGLRGGDLNVPGLAALSVAAKEALDARDLVCTETARLRDRLEENVASQLEDVTIFYQDQERLPHLSCMGFPGVANEALLFLLNKKGVMACIGGGSFQQIGLVLMAAGVEETLAHSSMSFSLSRETTESEIDRASEMIVEAVKQLRKSSMGINL</sequence>
<dbReference type="GO" id="GO:0051536">
    <property type="term" value="F:iron-sulfur cluster binding"/>
    <property type="evidence" value="ECO:0007669"/>
    <property type="project" value="UniProtKB-KW"/>
</dbReference>
<dbReference type="InterPro" id="IPR015424">
    <property type="entry name" value="PyrdxlP-dep_Trfase"/>
</dbReference>
<dbReference type="RefSeq" id="WP_013181401.1">
    <property type="nucleotide sequence ID" value="NC_014225.1"/>
</dbReference>
<dbReference type="HOGENOM" id="CLU_003433_0_0_0"/>
<evidence type="ECO:0000313" key="10">
    <source>
        <dbReference type="EMBL" id="ADI37673.1"/>
    </source>
</evidence>
<comment type="catalytic activity">
    <reaction evidence="8">
        <text>(sulfur carrier)-H + L-cysteine = (sulfur carrier)-SH + L-alanine</text>
        <dbReference type="Rhea" id="RHEA:43892"/>
        <dbReference type="Rhea" id="RHEA-COMP:14737"/>
        <dbReference type="Rhea" id="RHEA-COMP:14739"/>
        <dbReference type="ChEBI" id="CHEBI:29917"/>
        <dbReference type="ChEBI" id="CHEBI:35235"/>
        <dbReference type="ChEBI" id="CHEBI:57972"/>
        <dbReference type="ChEBI" id="CHEBI:64428"/>
        <dbReference type="EC" id="2.8.1.7"/>
    </reaction>
</comment>
<evidence type="ECO:0000256" key="2">
    <source>
        <dbReference type="ARBA" id="ARBA00006490"/>
    </source>
</evidence>
<name>D6YU62_WADCW</name>
<reference evidence="10 11" key="1">
    <citation type="journal article" date="2010" name="PLoS ONE">
        <title>The Waddlia genome: a window into chlamydial biology.</title>
        <authorList>
            <person name="Bertelli C."/>
            <person name="Collyn F."/>
            <person name="Croxatto A."/>
            <person name="Ruckert C."/>
            <person name="Polkinghorne A."/>
            <person name="Kebbi-Beghdadi C."/>
            <person name="Goesmann A."/>
            <person name="Vaughan L."/>
            <person name="Greub G."/>
        </authorList>
    </citation>
    <scope>NUCLEOTIDE SEQUENCE [LARGE SCALE GENOMIC DNA]</scope>
    <source>
        <strain evidence="11">ATCC VR-1470 / WSU 86-1044</strain>
    </source>
</reference>
<dbReference type="eggNOG" id="COG1104">
    <property type="taxonomic scope" value="Bacteria"/>
</dbReference>
<keyword evidence="5" id="KW-0663">Pyridoxal phosphate</keyword>
<evidence type="ECO:0000256" key="1">
    <source>
        <dbReference type="ARBA" id="ARBA00001933"/>
    </source>
</evidence>
<organism evidence="10 11">
    <name type="scientific">Waddlia chondrophila (strain ATCC VR-1470 / WSU 86-1044)</name>
    <dbReference type="NCBI Taxonomy" id="716544"/>
    <lineage>
        <taxon>Bacteria</taxon>
        <taxon>Pseudomonadati</taxon>
        <taxon>Chlamydiota</taxon>
        <taxon>Chlamydiia</taxon>
        <taxon>Parachlamydiales</taxon>
        <taxon>Waddliaceae</taxon>
        <taxon>Waddlia</taxon>
    </lineage>
</organism>
<dbReference type="Pfam" id="PF00266">
    <property type="entry name" value="Aminotran_5"/>
    <property type="match status" value="1"/>
</dbReference>
<keyword evidence="11" id="KW-1185">Reference proteome</keyword>
<gene>
    <name evidence="10" type="primary">nifS1</name>
    <name evidence="10" type="ordered locus">wcw_0298</name>
</gene>
<comment type="similarity">
    <text evidence="2">Belongs to the class-V pyridoxal-phosphate-dependent aminotransferase family. NifS/IscS subfamily.</text>
</comment>
<dbReference type="AlphaFoldDB" id="D6YU62"/>
<dbReference type="InterPro" id="IPR016454">
    <property type="entry name" value="Cysteine_dSase"/>
</dbReference>
<comment type="cofactor">
    <cofactor evidence="1">
        <name>pyridoxal 5'-phosphate</name>
        <dbReference type="ChEBI" id="CHEBI:597326"/>
    </cofactor>
</comment>
<dbReference type="EC" id="2.8.1.7" evidence="10"/>
<dbReference type="InterPro" id="IPR015421">
    <property type="entry name" value="PyrdxlP-dep_Trfase_major"/>
</dbReference>
<evidence type="ECO:0000256" key="3">
    <source>
        <dbReference type="ARBA" id="ARBA00022679"/>
    </source>
</evidence>
<evidence type="ECO:0000256" key="6">
    <source>
        <dbReference type="ARBA" id="ARBA00023004"/>
    </source>
</evidence>
<dbReference type="PANTHER" id="PTHR11601">
    <property type="entry name" value="CYSTEINE DESULFURYLASE FAMILY MEMBER"/>
    <property type="match status" value="1"/>
</dbReference>
<evidence type="ECO:0000256" key="4">
    <source>
        <dbReference type="ARBA" id="ARBA00022723"/>
    </source>
</evidence>
<evidence type="ECO:0000256" key="5">
    <source>
        <dbReference type="ARBA" id="ARBA00022898"/>
    </source>
</evidence>
<dbReference type="SUPFAM" id="SSF53383">
    <property type="entry name" value="PLP-dependent transferases"/>
    <property type="match status" value="1"/>
</dbReference>
<dbReference type="Gene3D" id="3.40.640.10">
    <property type="entry name" value="Type I PLP-dependent aspartate aminotransferase-like (Major domain)"/>
    <property type="match status" value="1"/>
</dbReference>
<dbReference type="KEGG" id="wch:wcw_0298"/>
<keyword evidence="7" id="KW-0411">Iron-sulfur</keyword>
<keyword evidence="6" id="KW-0408">Iron</keyword>
<dbReference type="Proteomes" id="UP000001505">
    <property type="component" value="Chromosome"/>
</dbReference>
<keyword evidence="3 10" id="KW-0808">Transferase</keyword>
<dbReference type="PANTHER" id="PTHR11601:SF34">
    <property type="entry name" value="CYSTEINE DESULFURASE"/>
    <property type="match status" value="1"/>
</dbReference>
<dbReference type="OrthoDB" id="9808002at2"/>
<dbReference type="Gene3D" id="3.90.1150.10">
    <property type="entry name" value="Aspartate Aminotransferase, domain 1"/>
    <property type="match status" value="1"/>
</dbReference>
<dbReference type="GO" id="GO:0046872">
    <property type="term" value="F:metal ion binding"/>
    <property type="evidence" value="ECO:0007669"/>
    <property type="project" value="UniProtKB-KW"/>
</dbReference>
<dbReference type="InterPro" id="IPR000192">
    <property type="entry name" value="Aminotrans_V_dom"/>
</dbReference>
<dbReference type="PIRSF" id="PIRSF005572">
    <property type="entry name" value="NifS"/>
    <property type="match status" value="1"/>
</dbReference>
<evidence type="ECO:0000259" key="9">
    <source>
        <dbReference type="Pfam" id="PF00266"/>
    </source>
</evidence>
<dbReference type="InterPro" id="IPR015422">
    <property type="entry name" value="PyrdxlP-dep_Trfase_small"/>
</dbReference>
<evidence type="ECO:0000313" key="11">
    <source>
        <dbReference type="Proteomes" id="UP000001505"/>
    </source>
</evidence>
<evidence type="ECO:0000256" key="8">
    <source>
        <dbReference type="ARBA" id="ARBA00050776"/>
    </source>
</evidence>
<proteinExistence type="inferred from homology"/>
<keyword evidence="4" id="KW-0479">Metal-binding</keyword>
<dbReference type="STRING" id="716544.wcw_0298"/>
<protein>
    <submittedName>
        <fullName evidence="10">Putative cysteine desulfurase</fullName>
        <ecNumber evidence="10">2.8.1.7</ecNumber>
    </submittedName>
</protein>